<reference evidence="11 12" key="1">
    <citation type="submission" date="2023-07" db="EMBL/GenBank/DDBJ databases">
        <title>Sorghum-associated microbial communities from plants grown in Nebraska, USA.</title>
        <authorList>
            <person name="Schachtman D."/>
        </authorList>
    </citation>
    <scope>NUCLEOTIDE SEQUENCE [LARGE SCALE GENOMIC DNA]</scope>
    <source>
        <strain evidence="11 12">CC482</strain>
    </source>
</reference>
<dbReference type="PANTHER" id="PTHR42713:SF3">
    <property type="entry name" value="TRANSCRIPTIONAL REGULATORY PROTEIN HPTR"/>
    <property type="match status" value="1"/>
</dbReference>
<keyword evidence="3 8" id="KW-0597">Phosphoprotein</keyword>
<accession>A0ABT9TZC9</accession>
<dbReference type="PRINTS" id="PR00032">
    <property type="entry name" value="HTHARAC"/>
</dbReference>
<organism evidence="11 12">
    <name type="scientific">Paenibacillus harenae</name>
    <dbReference type="NCBI Taxonomy" id="306543"/>
    <lineage>
        <taxon>Bacteria</taxon>
        <taxon>Bacillati</taxon>
        <taxon>Bacillota</taxon>
        <taxon>Bacilli</taxon>
        <taxon>Bacillales</taxon>
        <taxon>Paenibacillaceae</taxon>
        <taxon>Paenibacillus</taxon>
    </lineage>
</organism>
<dbReference type="Pfam" id="PF12833">
    <property type="entry name" value="HTH_18"/>
    <property type="match status" value="1"/>
</dbReference>
<feature type="modified residue" description="4-aspartylphosphate" evidence="8">
    <location>
        <position position="60"/>
    </location>
</feature>
<evidence type="ECO:0000259" key="10">
    <source>
        <dbReference type="PROSITE" id="PS50110"/>
    </source>
</evidence>
<evidence type="ECO:0000256" key="3">
    <source>
        <dbReference type="ARBA" id="ARBA00022553"/>
    </source>
</evidence>
<evidence type="ECO:0000256" key="4">
    <source>
        <dbReference type="ARBA" id="ARBA00023012"/>
    </source>
</evidence>
<evidence type="ECO:0000313" key="12">
    <source>
        <dbReference type="Proteomes" id="UP001229346"/>
    </source>
</evidence>
<comment type="caution">
    <text evidence="11">The sequence shown here is derived from an EMBL/GenBank/DDBJ whole genome shotgun (WGS) entry which is preliminary data.</text>
</comment>
<dbReference type="SUPFAM" id="SSF52172">
    <property type="entry name" value="CheY-like"/>
    <property type="match status" value="1"/>
</dbReference>
<dbReference type="PROSITE" id="PS50110">
    <property type="entry name" value="RESPONSE_REGULATORY"/>
    <property type="match status" value="1"/>
</dbReference>
<keyword evidence="6" id="KW-0238">DNA-binding</keyword>
<dbReference type="Gene3D" id="1.10.10.60">
    <property type="entry name" value="Homeodomain-like"/>
    <property type="match status" value="2"/>
</dbReference>
<keyword evidence="2" id="KW-0963">Cytoplasm</keyword>
<keyword evidence="7" id="KW-0804">Transcription</keyword>
<name>A0ABT9TZC9_PAEHA</name>
<keyword evidence="4" id="KW-0902">Two-component regulatory system</keyword>
<dbReference type="InterPro" id="IPR051552">
    <property type="entry name" value="HptR"/>
</dbReference>
<dbReference type="Pfam" id="PF00072">
    <property type="entry name" value="Response_reg"/>
    <property type="match status" value="1"/>
</dbReference>
<protein>
    <submittedName>
        <fullName evidence="11">Two-component system response regulator YesN</fullName>
    </submittedName>
</protein>
<keyword evidence="5" id="KW-0805">Transcription regulation</keyword>
<keyword evidence="12" id="KW-1185">Reference proteome</keyword>
<evidence type="ECO:0000259" key="9">
    <source>
        <dbReference type="PROSITE" id="PS01124"/>
    </source>
</evidence>
<gene>
    <name evidence="11" type="ORF">J2T15_002103</name>
</gene>
<dbReference type="SMART" id="SM00342">
    <property type="entry name" value="HTH_ARAC"/>
    <property type="match status" value="1"/>
</dbReference>
<evidence type="ECO:0000256" key="1">
    <source>
        <dbReference type="ARBA" id="ARBA00004496"/>
    </source>
</evidence>
<dbReference type="InterPro" id="IPR020449">
    <property type="entry name" value="Tscrpt_reg_AraC-type_HTH"/>
</dbReference>
<evidence type="ECO:0000256" key="7">
    <source>
        <dbReference type="ARBA" id="ARBA00023163"/>
    </source>
</evidence>
<dbReference type="PROSITE" id="PS01124">
    <property type="entry name" value="HTH_ARAC_FAMILY_2"/>
    <property type="match status" value="1"/>
</dbReference>
<dbReference type="EMBL" id="JAUSSU010000004">
    <property type="protein sequence ID" value="MDQ0112668.1"/>
    <property type="molecule type" value="Genomic_DNA"/>
</dbReference>
<dbReference type="InterPro" id="IPR001789">
    <property type="entry name" value="Sig_transdc_resp-reg_receiver"/>
</dbReference>
<dbReference type="CDD" id="cd17536">
    <property type="entry name" value="REC_YesN-like"/>
    <property type="match status" value="1"/>
</dbReference>
<evidence type="ECO:0000256" key="8">
    <source>
        <dbReference type="PROSITE-ProRule" id="PRU00169"/>
    </source>
</evidence>
<dbReference type="InterPro" id="IPR018060">
    <property type="entry name" value="HTH_AraC"/>
</dbReference>
<dbReference type="SMART" id="SM00448">
    <property type="entry name" value="REC"/>
    <property type="match status" value="1"/>
</dbReference>
<feature type="domain" description="HTH araC/xylS-type" evidence="9">
    <location>
        <begin position="411"/>
        <end position="509"/>
    </location>
</feature>
<dbReference type="SUPFAM" id="SSF46689">
    <property type="entry name" value="Homeodomain-like"/>
    <property type="match status" value="2"/>
</dbReference>
<dbReference type="Gene3D" id="3.40.50.2300">
    <property type="match status" value="1"/>
</dbReference>
<feature type="domain" description="Response regulatory" evidence="10">
    <location>
        <begin position="8"/>
        <end position="125"/>
    </location>
</feature>
<evidence type="ECO:0000256" key="6">
    <source>
        <dbReference type="ARBA" id="ARBA00023125"/>
    </source>
</evidence>
<dbReference type="InterPro" id="IPR009057">
    <property type="entry name" value="Homeodomain-like_sf"/>
</dbReference>
<dbReference type="Proteomes" id="UP001229346">
    <property type="component" value="Unassembled WGS sequence"/>
</dbReference>
<dbReference type="InterPro" id="IPR011006">
    <property type="entry name" value="CheY-like_superfamily"/>
</dbReference>
<proteinExistence type="predicted"/>
<evidence type="ECO:0000256" key="5">
    <source>
        <dbReference type="ARBA" id="ARBA00023015"/>
    </source>
</evidence>
<dbReference type="PANTHER" id="PTHR42713">
    <property type="entry name" value="HISTIDINE KINASE-RELATED"/>
    <property type="match status" value="1"/>
</dbReference>
<sequence length="512" mass="58207">MTAFNYCKVLIVDDEQLIRQGIKHFMNWEQEGFLIVGEASNGSEALVLIEELRPHIVITDIVMPVMDGEELTRIIKQRYPAIEVIILSSFGEFNYVRSTFQSGVADYILKPKLEMRHLLSVLKLAASKIPGLGEQQSEADGKLSVDSLLEKLLSGYNDEDSLSSVGHYFPHRYYALIGTKSVEGAGFVQAAQKIVAELIPDYVAYELPTGSECTTLLINTDESGLDKLLRQAKQSFQQAADSVADKAIVIGEPFDKLAMLHERYEGNLLKLMAYGFFLPEVPVFIYNDLPKLQASIEPFNLNRFTDEFKRERFDDAFDYLSGHVHALSANYRMNVFEFKSFLGNLIFNMTVLLGNMKYDNKELDNSKFTYFRAIEDAVTAKEAIAALDRFIVLAKACIADKAEQPGNVNMKRLLDYIDEHYAEPLNLTEMAKHFHFNPSYLSNYFSTHNEEGFIDYLHKVRTDKAASLLRKGEAMISEISGMVGYSDHSYFCKVFKRHTGHSPSSYRRQYMK</sequence>
<evidence type="ECO:0000256" key="2">
    <source>
        <dbReference type="ARBA" id="ARBA00022490"/>
    </source>
</evidence>
<comment type="subcellular location">
    <subcellularLocation>
        <location evidence="1">Cytoplasm</location>
    </subcellularLocation>
</comment>
<evidence type="ECO:0000313" key="11">
    <source>
        <dbReference type="EMBL" id="MDQ0112668.1"/>
    </source>
</evidence>